<feature type="region of interest" description="Disordered" evidence="1">
    <location>
        <begin position="40"/>
        <end position="156"/>
    </location>
</feature>
<feature type="domain" description="Bacterial Ig-like" evidence="3">
    <location>
        <begin position="165"/>
        <end position="248"/>
    </location>
</feature>
<gene>
    <name evidence="4" type="ordered locus">Caci_2206</name>
</gene>
<evidence type="ECO:0000313" key="5">
    <source>
        <dbReference type="Proteomes" id="UP000000851"/>
    </source>
</evidence>
<feature type="compositionally biased region" description="Gly residues" evidence="1">
    <location>
        <begin position="54"/>
        <end position="70"/>
    </location>
</feature>
<dbReference type="GO" id="GO:0005975">
    <property type="term" value="P:carbohydrate metabolic process"/>
    <property type="evidence" value="ECO:0007669"/>
    <property type="project" value="UniProtKB-ARBA"/>
</dbReference>
<evidence type="ECO:0000259" key="3">
    <source>
        <dbReference type="Pfam" id="PF16640"/>
    </source>
</evidence>
<dbReference type="InParanoid" id="C7QHV0"/>
<feature type="compositionally biased region" description="Low complexity" evidence="1">
    <location>
        <begin position="100"/>
        <end position="140"/>
    </location>
</feature>
<sequence length="250" mass="23653" precursor="true">MFRTTSTASRTRRCSGAVAAATAAALMLAPGVAFAAGQPTAPGTGHAGSKTGTHAGGKGGSGGSHAGGKAGSHKTGRPGHTTGHAGAGHTASHKTGHTGAGHSTTHPTRHAGGAAAHGTKAATHGTNASASTGGPASGGSKNPQSPTSKHSAADETATVTKLSVAKVAEDGTVTMTARVSPAHRTAGAAEATGSVEFSIDGASSGPIPLSSGRAMVQAEVGPGEHTASAKYSGDTEHAPSDSGPVGVTAG</sequence>
<dbReference type="AlphaFoldDB" id="C7QHV0"/>
<dbReference type="InterPro" id="IPR013783">
    <property type="entry name" value="Ig-like_fold"/>
</dbReference>
<feature type="region of interest" description="Disordered" evidence="1">
    <location>
        <begin position="208"/>
        <end position="250"/>
    </location>
</feature>
<evidence type="ECO:0000313" key="4">
    <source>
        <dbReference type="EMBL" id="ACU71125.1"/>
    </source>
</evidence>
<keyword evidence="2" id="KW-0732">Signal</keyword>
<feature type="compositionally biased region" description="Polar residues" evidence="1">
    <location>
        <begin position="141"/>
        <end position="150"/>
    </location>
</feature>
<dbReference type="EMBL" id="CP001700">
    <property type="protein sequence ID" value="ACU71125.1"/>
    <property type="molecule type" value="Genomic_DNA"/>
</dbReference>
<dbReference type="HOGENOM" id="CLU_1109840_0_0_11"/>
<keyword evidence="5" id="KW-1185">Reference proteome</keyword>
<feature type="compositionally biased region" description="Low complexity" evidence="1">
    <location>
        <begin position="79"/>
        <end position="90"/>
    </location>
</feature>
<dbReference type="KEGG" id="cai:Caci_2206"/>
<dbReference type="Gene3D" id="2.60.40.10">
    <property type="entry name" value="Immunoglobulins"/>
    <property type="match status" value="1"/>
</dbReference>
<dbReference type="RefSeq" id="WP_012786418.1">
    <property type="nucleotide sequence ID" value="NC_013131.1"/>
</dbReference>
<dbReference type="Proteomes" id="UP000000851">
    <property type="component" value="Chromosome"/>
</dbReference>
<proteinExistence type="predicted"/>
<feature type="chain" id="PRO_5002981654" evidence="2">
    <location>
        <begin position="36"/>
        <end position="250"/>
    </location>
</feature>
<evidence type="ECO:0000256" key="1">
    <source>
        <dbReference type="SAM" id="MobiDB-lite"/>
    </source>
</evidence>
<protein>
    <submittedName>
        <fullName evidence="4">Putative outer membrane adhesin like protein</fullName>
    </submittedName>
</protein>
<reference evidence="4 5" key="1">
    <citation type="journal article" date="2009" name="Stand. Genomic Sci.">
        <title>Complete genome sequence of Catenulispora acidiphila type strain (ID 139908).</title>
        <authorList>
            <person name="Copeland A."/>
            <person name="Lapidus A."/>
            <person name="Glavina Del Rio T."/>
            <person name="Nolan M."/>
            <person name="Lucas S."/>
            <person name="Chen F."/>
            <person name="Tice H."/>
            <person name="Cheng J.F."/>
            <person name="Bruce D."/>
            <person name="Goodwin L."/>
            <person name="Pitluck S."/>
            <person name="Mikhailova N."/>
            <person name="Pati A."/>
            <person name="Ivanova N."/>
            <person name="Mavromatis K."/>
            <person name="Chen A."/>
            <person name="Palaniappan K."/>
            <person name="Chain P."/>
            <person name="Land M."/>
            <person name="Hauser L."/>
            <person name="Chang Y.J."/>
            <person name="Jeffries C.D."/>
            <person name="Chertkov O."/>
            <person name="Brettin T."/>
            <person name="Detter J.C."/>
            <person name="Han C."/>
            <person name="Ali Z."/>
            <person name="Tindall B.J."/>
            <person name="Goker M."/>
            <person name="Bristow J."/>
            <person name="Eisen J.A."/>
            <person name="Markowitz V."/>
            <person name="Hugenholtz P."/>
            <person name="Kyrpides N.C."/>
            <person name="Klenk H.P."/>
        </authorList>
    </citation>
    <scope>NUCLEOTIDE SEQUENCE [LARGE SCALE GENOMIC DNA]</scope>
    <source>
        <strain evidence="5">DSM 44928 / JCM 14897 / NBRC 102108 / NRRL B-24433 / ID139908</strain>
    </source>
</reference>
<evidence type="ECO:0000256" key="2">
    <source>
        <dbReference type="SAM" id="SignalP"/>
    </source>
</evidence>
<dbReference type="Pfam" id="PF16640">
    <property type="entry name" value="Big_3_5"/>
    <property type="match status" value="1"/>
</dbReference>
<name>C7QHV0_CATAD</name>
<dbReference type="InterPro" id="IPR032109">
    <property type="entry name" value="Big_3_5"/>
</dbReference>
<organism evidence="4 5">
    <name type="scientific">Catenulispora acidiphila (strain DSM 44928 / JCM 14897 / NBRC 102108 / NRRL B-24433 / ID139908)</name>
    <dbReference type="NCBI Taxonomy" id="479433"/>
    <lineage>
        <taxon>Bacteria</taxon>
        <taxon>Bacillati</taxon>
        <taxon>Actinomycetota</taxon>
        <taxon>Actinomycetes</taxon>
        <taxon>Catenulisporales</taxon>
        <taxon>Catenulisporaceae</taxon>
        <taxon>Catenulispora</taxon>
    </lineage>
</organism>
<accession>C7QHV0</accession>
<feature type="compositionally biased region" description="Low complexity" evidence="1">
    <location>
        <begin position="43"/>
        <end position="53"/>
    </location>
</feature>
<feature type="signal peptide" evidence="2">
    <location>
        <begin position="1"/>
        <end position="35"/>
    </location>
</feature>